<name>A0AB39VEE2_9FUSO</name>
<accession>A0AB39VEE2</accession>
<organism evidence="2">
    <name type="scientific">Leptotrichia rugosa</name>
    <dbReference type="NCBI Taxonomy" id="3239302"/>
    <lineage>
        <taxon>Bacteria</taxon>
        <taxon>Fusobacteriati</taxon>
        <taxon>Fusobacteriota</taxon>
        <taxon>Fusobacteriia</taxon>
        <taxon>Fusobacteriales</taxon>
        <taxon>Leptotrichiaceae</taxon>
        <taxon>Leptotrichia</taxon>
    </lineage>
</organism>
<feature type="region of interest" description="Disordered" evidence="1">
    <location>
        <begin position="301"/>
        <end position="323"/>
    </location>
</feature>
<evidence type="ECO:0000256" key="1">
    <source>
        <dbReference type="SAM" id="MobiDB-lite"/>
    </source>
</evidence>
<dbReference type="AlphaFoldDB" id="A0AB39VEE2"/>
<gene>
    <name evidence="2" type="ORF">AB8B22_06535</name>
</gene>
<sequence>MKKNKIYKLLLFFIISTITIPKQKSEIDKQNFKDGVIDVDIIINRDENYRKNDNDDENYPDDDLNREPEDGELIYLDQIREDEEDIKKEKSDKLNRLEKFIKKIDLKVNPLLKFKVEKSYGAWYVIKTSDPQEKDFQNITYNFKQEQDGYRLSKSYLDPQSNIWSEDIKRAWIEEAKGNVYLDIEKKYFKHFQNQILFFDKNYRYMIIEFADGVTRVLSRYPNNNKISLEGEELNEFEDFLQSRNDLINVYYDTKIFGLEQTEENRKKEALRQRTSQLEEQLKKDPSSVFQIDTKGYWKAKEKERKDLKKNPKDPNNKLDGVKAIEIKDGSEIKK</sequence>
<proteinExistence type="predicted"/>
<dbReference type="InterPro" id="IPR012674">
    <property type="entry name" value="Calycin"/>
</dbReference>
<dbReference type="EMBL" id="CP165644">
    <property type="protein sequence ID" value="XDU66083.1"/>
    <property type="molecule type" value="Genomic_DNA"/>
</dbReference>
<dbReference type="SUPFAM" id="SSF50814">
    <property type="entry name" value="Lipocalins"/>
    <property type="match status" value="1"/>
</dbReference>
<dbReference type="KEGG" id="lrug:AB8B22_06535"/>
<reference evidence="2" key="1">
    <citation type="submission" date="2024-07" db="EMBL/GenBank/DDBJ databases">
        <authorList>
            <person name="Li X.-J."/>
            <person name="Wang X."/>
        </authorList>
    </citation>
    <scope>NUCLEOTIDE SEQUENCE</scope>
    <source>
        <strain evidence="2">HSP-334</strain>
    </source>
</reference>
<protein>
    <submittedName>
        <fullName evidence="2">Uncharacterized protein</fullName>
    </submittedName>
</protein>
<evidence type="ECO:0000313" key="2">
    <source>
        <dbReference type="EMBL" id="XDU66083.1"/>
    </source>
</evidence>
<dbReference type="RefSeq" id="WP_094080232.1">
    <property type="nucleotide sequence ID" value="NZ_CP165644.1"/>
</dbReference>
<dbReference type="Gene3D" id="2.40.128.20">
    <property type="match status" value="1"/>
</dbReference>